<evidence type="ECO:0000313" key="1">
    <source>
        <dbReference type="EMBL" id="KAG8380289.1"/>
    </source>
</evidence>
<dbReference type="Proteomes" id="UP000826271">
    <property type="component" value="Unassembled WGS sequence"/>
</dbReference>
<protein>
    <submittedName>
        <fullName evidence="1">Uncharacterized protein</fullName>
    </submittedName>
</protein>
<dbReference type="AlphaFoldDB" id="A0AAV6XCV5"/>
<sequence>MLAIDLFIQKDHISICVYHPVRYFVDIVSAGTAPKTLDPLSKSFEGLKKSALGTKSSFKGRRAVFFSSEEVVQLAHSLCFALVGKFTQGAPTMFRLRKGLARVGLLGPCTVGALDSKNVLLKLSNEDDFSMAKTNLELRRVPYENP</sequence>
<evidence type="ECO:0000313" key="2">
    <source>
        <dbReference type="Proteomes" id="UP000826271"/>
    </source>
</evidence>
<comment type="caution">
    <text evidence="1">The sequence shown here is derived from an EMBL/GenBank/DDBJ whole genome shotgun (WGS) entry which is preliminary data.</text>
</comment>
<proteinExistence type="predicted"/>
<dbReference type="EMBL" id="WHWC01000006">
    <property type="protein sequence ID" value="KAG8380289.1"/>
    <property type="molecule type" value="Genomic_DNA"/>
</dbReference>
<keyword evidence="2" id="KW-1185">Reference proteome</keyword>
<reference evidence="1" key="1">
    <citation type="submission" date="2019-10" db="EMBL/GenBank/DDBJ databases">
        <authorList>
            <person name="Zhang R."/>
            <person name="Pan Y."/>
            <person name="Wang J."/>
            <person name="Ma R."/>
            <person name="Yu S."/>
        </authorList>
    </citation>
    <scope>NUCLEOTIDE SEQUENCE</scope>
    <source>
        <strain evidence="1">LA-IB0</strain>
        <tissue evidence="1">Leaf</tissue>
    </source>
</reference>
<organism evidence="1 2">
    <name type="scientific">Buddleja alternifolia</name>
    <dbReference type="NCBI Taxonomy" id="168488"/>
    <lineage>
        <taxon>Eukaryota</taxon>
        <taxon>Viridiplantae</taxon>
        <taxon>Streptophyta</taxon>
        <taxon>Embryophyta</taxon>
        <taxon>Tracheophyta</taxon>
        <taxon>Spermatophyta</taxon>
        <taxon>Magnoliopsida</taxon>
        <taxon>eudicotyledons</taxon>
        <taxon>Gunneridae</taxon>
        <taxon>Pentapetalae</taxon>
        <taxon>asterids</taxon>
        <taxon>lamiids</taxon>
        <taxon>Lamiales</taxon>
        <taxon>Scrophulariaceae</taxon>
        <taxon>Buddlejeae</taxon>
        <taxon>Buddleja</taxon>
    </lineage>
</organism>
<accession>A0AAV6XCV5</accession>
<name>A0AAV6XCV5_9LAMI</name>
<gene>
    <name evidence="1" type="ORF">BUALT_Bualt06G0000200</name>
</gene>